<sequence>MDQRICIKFCVKNKIKCADAFRMLTVAYGEATLDRSNVYRWYKMFSEGREDVNDEERAGRPSTSTTDENIDEVKKIVLANRRITVREVAEDLNISIGSCHSIFTNDLGNLWKNKNWLLHHDNAPAHISLLVREFLAKNNTLMMPQPPYSPDLAPCDFFLFPKLKRPMKGRRYATIEEIKTASKEELNKITKNEFLKCFEDWKKRWHKCIISDGDYFEGDKIHIHE</sequence>
<dbReference type="Gene3D" id="1.10.10.1450">
    <property type="match status" value="1"/>
</dbReference>
<feature type="non-terminal residue" evidence="2">
    <location>
        <position position="225"/>
    </location>
</feature>
<name>A0A836JL18_9HYME</name>
<dbReference type="OrthoDB" id="7537251at2759"/>
<feature type="domain" description="Mos1 transposase HTH" evidence="1">
    <location>
        <begin position="4"/>
        <end position="48"/>
    </location>
</feature>
<dbReference type="PANTHER" id="PTHR46060">
    <property type="entry name" value="MARINER MOS1 TRANSPOSASE-LIKE PROTEIN"/>
    <property type="match status" value="1"/>
</dbReference>
<dbReference type="EMBL" id="JAANIB010011023">
    <property type="protein sequence ID" value="KAG5317509.1"/>
    <property type="molecule type" value="Genomic_DNA"/>
</dbReference>
<dbReference type="InterPro" id="IPR041426">
    <property type="entry name" value="Mos1_HTH"/>
</dbReference>
<gene>
    <name evidence="2" type="ORF">G6Z77_0010031</name>
</gene>
<dbReference type="Proteomes" id="UP000670152">
    <property type="component" value="Unassembled WGS sequence"/>
</dbReference>
<dbReference type="InterPro" id="IPR052709">
    <property type="entry name" value="Transposase-MT_Hybrid"/>
</dbReference>
<proteinExistence type="predicted"/>
<dbReference type="InterPro" id="IPR036397">
    <property type="entry name" value="RNaseH_sf"/>
</dbReference>
<dbReference type="PANTHER" id="PTHR46060:SF1">
    <property type="entry name" value="MARINER MOS1 TRANSPOSASE-LIKE PROTEIN"/>
    <property type="match status" value="1"/>
</dbReference>
<evidence type="ECO:0000313" key="2">
    <source>
        <dbReference type="EMBL" id="KAG5317509.1"/>
    </source>
</evidence>
<dbReference type="Pfam" id="PF17906">
    <property type="entry name" value="HTH_48"/>
    <property type="match status" value="1"/>
</dbReference>
<dbReference type="GO" id="GO:0003676">
    <property type="term" value="F:nucleic acid binding"/>
    <property type="evidence" value="ECO:0007669"/>
    <property type="project" value="InterPro"/>
</dbReference>
<reference evidence="2 3" key="1">
    <citation type="submission" date="2020-02" db="EMBL/GenBank/DDBJ databases">
        <title>Relaxed selection underlies rapid genomic changes in the transitions from sociality to social parasitism in ants.</title>
        <authorList>
            <person name="Bi X."/>
        </authorList>
    </citation>
    <scope>NUCLEOTIDE SEQUENCE [LARGE SCALE GENOMIC DNA]</scope>
    <source>
        <strain evidence="2">BGI-DK2014b</strain>
        <tissue evidence="2">Whole body</tissue>
    </source>
</reference>
<dbReference type="Gene3D" id="3.30.420.10">
    <property type="entry name" value="Ribonuclease H-like superfamily/Ribonuclease H"/>
    <property type="match status" value="1"/>
</dbReference>
<evidence type="ECO:0000259" key="1">
    <source>
        <dbReference type="Pfam" id="PF17906"/>
    </source>
</evidence>
<accession>A0A836JL18</accession>
<organism evidence="2 3">
    <name type="scientific">Acromyrmex heyeri</name>
    <dbReference type="NCBI Taxonomy" id="230685"/>
    <lineage>
        <taxon>Eukaryota</taxon>
        <taxon>Metazoa</taxon>
        <taxon>Ecdysozoa</taxon>
        <taxon>Arthropoda</taxon>
        <taxon>Hexapoda</taxon>
        <taxon>Insecta</taxon>
        <taxon>Pterygota</taxon>
        <taxon>Neoptera</taxon>
        <taxon>Endopterygota</taxon>
        <taxon>Hymenoptera</taxon>
        <taxon>Apocrita</taxon>
        <taxon>Aculeata</taxon>
        <taxon>Formicoidea</taxon>
        <taxon>Formicidae</taxon>
        <taxon>Myrmicinae</taxon>
        <taxon>Acromyrmex</taxon>
    </lineage>
</organism>
<dbReference type="AlphaFoldDB" id="A0A836JL18"/>
<evidence type="ECO:0000313" key="3">
    <source>
        <dbReference type="Proteomes" id="UP000670152"/>
    </source>
</evidence>
<keyword evidence="3" id="KW-1185">Reference proteome</keyword>
<comment type="caution">
    <text evidence="2">The sequence shown here is derived from an EMBL/GenBank/DDBJ whole genome shotgun (WGS) entry which is preliminary data.</text>
</comment>
<protein>
    <submittedName>
        <fullName evidence="2">MOS1T transposase</fullName>
    </submittedName>
</protein>
<feature type="non-terminal residue" evidence="2">
    <location>
        <position position="1"/>
    </location>
</feature>